<feature type="transmembrane region" description="Helical" evidence="1">
    <location>
        <begin position="24"/>
        <end position="48"/>
    </location>
</feature>
<accession>A0A4S8LZB3</accession>
<feature type="transmembrane region" description="Helical" evidence="1">
    <location>
        <begin position="143"/>
        <end position="165"/>
    </location>
</feature>
<evidence type="ECO:0000313" key="2">
    <source>
        <dbReference type="EMBL" id="THU95102.1"/>
    </source>
</evidence>
<evidence type="ECO:0000256" key="1">
    <source>
        <dbReference type="SAM" id="Phobius"/>
    </source>
</evidence>
<gene>
    <name evidence="2" type="ORF">K435DRAFT_667113</name>
</gene>
<feature type="transmembrane region" description="Helical" evidence="1">
    <location>
        <begin position="60"/>
        <end position="80"/>
    </location>
</feature>
<feature type="transmembrane region" description="Helical" evidence="1">
    <location>
        <begin position="227"/>
        <end position="250"/>
    </location>
</feature>
<evidence type="ECO:0000313" key="3">
    <source>
        <dbReference type="Proteomes" id="UP000297245"/>
    </source>
</evidence>
<keyword evidence="1" id="KW-0812">Transmembrane</keyword>
<protein>
    <submittedName>
        <fullName evidence="2">Uncharacterized protein</fullName>
    </submittedName>
</protein>
<sequence length="274" mass="30861">MPPALNHSFAPADVTPEELMSERAVFNGVVLANVAYGPFSFAFFFSKYAPTYTHRKTGTVQWWACIYVAVMSILATVAIVTQNVFNQWCFINFRGYPGGPYAFNVDFYGTPLNVASFAAYTVMSWITDGLVIHRFFIIYDRKWVFLILPVLTWLGGVASGILLLVSVALSDSSFYARQSVNFGTAFWSISMGLNIILTCFIVGRLLYTRYHVKATMGHRYSVKYTSIASMLIESAALYSIWALVFLILYARGSRFQDILFPPLGQIQARKNTRI</sequence>
<keyword evidence="1" id="KW-1133">Transmembrane helix</keyword>
<keyword evidence="3" id="KW-1185">Reference proteome</keyword>
<dbReference type="AlphaFoldDB" id="A0A4S8LZB3"/>
<dbReference type="EMBL" id="ML179208">
    <property type="protein sequence ID" value="THU95102.1"/>
    <property type="molecule type" value="Genomic_DNA"/>
</dbReference>
<dbReference type="OrthoDB" id="2905268at2759"/>
<organism evidence="2 3">
    <name type="scientific">Dendrothele bispora (strain CBS 962.96)</name>
    <dbReference type="NCBI Taxonomy" id="1314807"/>
    <lineage>
        <taxon>Eukaryota</taxon>
        <taxon>Fungi</taxon>
        <taxon>Dikarya</taxon>
        <taxon>Basidiomycota</taxon>
        <taxon>Agaricomycotina</taxon>
        <taxon>Agaricomycetes</taxon>
        <taxon>Agaricomycetidae</taxon>
        <taxon>Agaricales</taxon>
        <taxon>Agaricales incertae sedis</taxon>
        <taxon>Dendrothele</taxon>
    </lineage>
</organism>
<feature type="transmembrane region" description="Helical" evidence="1">
    <location>
        <begin position="185"/>
        <end position="207"/>
    </location>
</feature>
<proteinExistence type="predicted"/>
<keyword evidence="1" id="KW-0472">Membrane</keyword>
<feature type="transmembrane region" description="Helical" evidence="1">
    <location>
        <begin position="117"/>
        <end position="136"/>
    </location>
</feature>
<name>A0A4S8LZB3_DENBC</name>
<dbReference type="Proteomes" id="UP000297245">
    <property type="component" value="Unassembled WGS sequence"/>
</dbReference>
<reference evidence="2 3" key="1">
    <citation type="journal article" date="2019" name="Nat. Ecol. Evol.">
        <title>Megaphylogeny resolves global patterns of mushroom evolution.</title>
        <authorList>
            <person name="Varga T."/>
            <person name="Krizsan K."/>
            <person name="Foldi C."/>
            <person name="Dima B."/>
            <person name="Sanchez-Garcia M."/>
            <person name="Sanchez-Ramirez S."/>
            <person name="Szollosi G.J."/>
            <person name="Szarkandi J.G."/>
            <person name="Papp V."/>
            <person name="Albert L."/>
            <person name="Andreopoulos W."/>
            <person name="Angelini C."/>
            <person name="Antonin V."/>
            <person name="Barry K.W."/>
            <person name="Bougher N.L."/>
            <person name="Buchanan P."/>
            <person name="Buyck B."/>
            <person name="Bense V."/>
            <person name="Catcheside P."/>
            <person name="Chovatia M."/>
            <person name="Cooper J."/>
            <person name="Damon W."/>
            <person name="Desjardin D."/>
            <person name="Finy P."/>
            <person name="Geml J."/>
            <person name="Haridas S."/>
            <person name="Hughes K."/>
            <person name="Justo A."/>
            <person name="Karasinski D."/>
            <person name="Kautmanova I."/>
            <person name="Kiss B."/>
            <person name="Kocsube S."/>
            <person name="Kotiranta H."/>
            <person name="LaButti K.M."/>
            <person name="Lechner B.E."/>
            <person name="Liimatainen K."/>
            <person name="Lipzen A."/>
            <person name="Lukacs Z."/>
            <person name="Mihaltcheva S."/>
            <person name="Morgado L.N."/>
            <person name="Niskanen T."/>
            <person name="Noordeloos M.E."/>
            <person name="Ohm R.A."/>
            <person name="Ortiz-Santana B."/>
            <person name="Ovrebo C."/>
            <person name="Racz N."/>
            <person name="Riley R."/>
            <person name="Savchenko A."/>
            <person name="Shiryaev A."/>
            <person name="Soop K."/>
            <person name="Spirin V."/>
            <person name="Szebenyi C."/>
            <person name="Tomsovsky M."/>
            <person name="Tulloss R.E."/>
            <person name="Uehling J."/>
            <person name="Grigoriev I.V."/>
            <person name="Vagvolgyi C."/>
            <person name="Papp T."/>
            <person name="Martin F.M."/>
            <person name="Miettinen O."/>
            <person name="Hibbett D.S."/>
            <person name="Nagy L.G."/>
        </authorList>
    </citation>
    <scope>NUCLEOTIDE SEQUENCE [LARGE SCALE GENOMIC DNA]</scope>
    <source>
        <strain evidence="2 3">CBS 962.96</strain>
    </source>
</reference>